<reference evidence="2 3" key="1">
    <citation type="journal article" date="2023" name="Plants (Basel)">
        <title>Bridging the Gap: Combining Genomics and Transcriptomics Approaches to Understand Stylosanthes scabra, an Orphan Legume from the Brazilian Caatinga.</title>
        <authorList>
            <person name="Ferreira-Neto J.R.C."/>
            <person name="da Silva M.D."/>
            <person name="Binneck E."/>
            <person name="de Melo N.F."/>
            <person name="da Silva R.H."/>
            <person name="de Melo A.L.T.M."/>
            <person name="Pandolfi V."/>
            <person name="Bustamante F.O."/>
            <person name="Brasileiro-Vidal A.C."/>
            <person name="Benko-Iseppon A.M."/>
        </authorList>
    </citation>
    <scope>NUCLEOTIDE SEQUENCE [LARGE SCALE GENOMIC DNA]</scope>
    <source>
        <tissue evidence="2">Leaves</tissue>
    </source>
</reference>
<keyword evidence="3" id="KW-1185">Reference proteome</keyword>
<dbReference type="PANTHER" id="PTHR47165">
    <property type="entry name" value="OS03G0429900 PROTEIN"/>
    <property type="match status" value="1"/>
</dbReference>
<evidence type="ECO:0000313" key="2">
    <source>
        <dbReference type="EMBL" id="MED6140215.1"/>
    </source>
</evidence>
<organism evidence="2 3">
    <name type="scientific">Stylosanthes scabra</name>
    <dbReference type="NCBI Taxonomy" id="79078"/>
    <lineage>
        <taxon>Eukaryota</taxon>
        <taxon>Viridiplantae</taxon>
        <taxon>Streptophyta</taxon>
        <taxon>Embryophyta</taxon>
        <taxon>Tracheophyta</taxon>
        <taxon>Spermatophyta</taxon>
        <taxon>Magnoliopsida</taxon>
        <taxon>eudicotyledons</taxon>
        <taxon>Gunneridae</taxon>
        <taxon>Pentapetalae</taxon>
        <taxon>rosids</taxon>
        <taxon>fabids</taxon>
        <taxon>Fabales</taxon>
        <taxon>Fabaceae</taxon>
        <taxon>Papilionoideae</taxon>
        <taxon>50 kb inversion clade</taxon>
        <taxon>dalbergioids sensu lato</taxon>
        <taxon>Dalbergieae</taxon>
        <taxon>Pterocarpus clade</taxon>
        <taxon>Stylosanthes</taxon>
    </lineage>
</organism>
<dbReference type="InterPro" id="IPR012340">
    <property type="entry name" value="NA-bd_OB-fold"/>
</dbReference>
<gene>
    <name evidence="2" type="ORF">PIB30_091067</name>
</gene>
<dbReference type="PANTHER" id="PTHR47165:SF4">
    <property type="entry name" value="OS03G0429900 PROTEIN"/>
    <property type="match status" value="1"/>
</dbReference>
<dbReference type="EMBL" id="JASCZI010062210">
    <property type="protein sequence ID" value="MED6140215.1"/>
    <property type="molecule type" value="Genomic_DNA"/>
</dbReference>
<dbReference type="InterPro" id="IPR003871">
    <property type="entry name" value="RFA1B/D_OB_1st"/>
</dbReference>
<proteinExistence type="predicted"/>
<dbReference type="Pfam" id="PF02721">
    <property type="entry name" value="DUF223"/>
    <property type="match status" value="1"/>
</dbReference>
<evidence type="ECO:0000313" key="3">
    <source>
        <dbReference type="Proteomes" id="UP001341840"/>
    </source>
</evidence>
<sequence length="107" mass="12795">MGERFDLVSDIHPRYMHWHIQVYVIRKYEVPSSEDPSIIKSIDMILQDSQGGRIHSSIPKRLMSTWDNQIKEFTMFNMKHFVVVDKRARVRASQVRWSLLFCNRTEV</sequence>
<feature type="domain" description="Replication protein A 70 kDa DNA-binding subunit B/D first OB fold" evidence="1">
    <location>
        <begin position="5"/>
        <end position="107"/>
    </location>
</feature>
<protein>
    <recommendedName>
        <fullName evidence="1">Replication protein A 70 kDa DNA-binding subunit B/D first OB fold domain-containing protein</fullName>
    </recommendedName>
</protein>
<dbReference type="SUPFAM" id="SSF50249">
    <property type="entry name" value="Nucleic acid-binding proteins"/>
    <property type="match status" value="1"/>
</dbReference>
<dbReference type="Gene3D" id="2.40.50.140">
    <property type="entry name" value="Nucleic acid-binding proteins"/>
    <property type="match status" value="1"/>
</dbReference>
<comment type="caution">
    <text evidence="2">The sequence shown here is derived from an EMBL/GenBank/DDBJ whole genome shotgun (WGS) entry which is preliminary data.</text>
</comment>
<dbReference type="Proteomes" id="UP001341840">
    <property type="component" value="Unassembled WGS sequence"/>
</dbReference>
<evidence type="ECO:0000259" key="1">
    <source>
        <dbReference type="Pfam" id="PF02721"/>
    </source>
</evidence>
<accession>A0ABU6SVA4</accession>
<name>A0ABU6SVA4_9FABA</name>